<evidence type="ECO:0000313" key="4">
    <source>
        <dbReference type="Proteomes" id="UP000020467"/>
    </source>
</evidence>
<dbReference type="KEGG" id="cfj:CFIO01_12197"/>
<dbReference type="CDD" id="cd09220">
    <property type="entry name" value="GH64-GluB-like"/>
    <property type="match status" value="1"/>
</dbReference>
<dbReference type="PANTHER" id="PTHR38165:SF1">
    <property type="entry name" value="GLUCANASE B"/>
    <property type="match status" value="1"/>
</dbReference>
<gene>
    <name evidence="3" type="ORF">CFIO01_12197</name>
</gene>
<feature type="compositionally biased region" description="Basic and acidic residues" evidence="1">
    <location>
        <begin position="409"/>
        <end position="427"/>
    </location>
</feature>
<dbReference type="AlphaFoldDB" id="A0A010SMY7"/>
<sequence>MTRSTLDIVLKNNTGSSNAYAYVTGLDLNRNNAVFLLQADGVTGYYPSSPSNILQDVGADTAIPLGAPGSTKKLTIPQIAGGRIWFSRDGPLKFFLNPGPAVVEPSATNPADPNYNLNWGFCEFTFNSFQVYVNISYVDFVSIPVSLMLENDAGTVTNVPGFPSNALDTICDKLKAQDAADGAGWSNLVVRTADGSANLRALSPNSGIVMNQNLFNGYYQPYVDAVWDKYRSADLTVNTQAEWGDVKGRVGSDNLLTFGSVGSFAQPAARDIFSCSTGPFGGYPNNQAEMGAIGARIAAAFNRSTLLINDRQPEGESVANYYKDVRTNHYSRICHEVSPDGRGYAFPYDDVSSSNGTDQSGSLFDSNPKLLTVGIGGSDGTTAAAAGAPAEVATKEAVTAPATTSQKQPQKEEAQSQKELRRSDTKSKRQRLWARVKALV</sequence>
<dbReference type="Gene3D" id="2.60.110.10">
    <property type="entry name" value="Thaumatin"/>
    <property type="match status" value="1"/>
</dbReference>
<dbReference type="Gene3D" id="3.30.920.50">
    <property type="entry name" value="Beta-1,3-glucanase, C-terminal domain"/>
    <property type="match status" value="1"/>
</dbReference>
<dbReference type="PANTHER" id="PTHR38165">
    <property type="match status" value="1"/>
</dbReference>
<dbReference type="OrthoDB" id="5290283at2759"/>
<feature type="region of interest" description="Disordered" evidence="1">
    <location>
        <begin position="381"/>
        <end position="431"/>
    </location>
</feature>
<evidence type="ECO:0000259" key="2">
    <source>
        <dbReference type="PROSITE" id="PS52006"/>
    </source>
</evidence>
<dbReference type="InterPro" id="IPR037398">
    <property type="entry name" value="Glyco_hydro_64_fam"/>
</dbReference>
<evidence type="ECO:0000313" key="3">
    <source>
        <dbReference type="EMBL" id="EXF86288.1"/>
    </source>
</evidence>
<keyword evidence="4" id="KW-1185">Reference proteome</keyword>
<dbReference type="PROSITE" id="PS52006">
    <property type="entry name" value="GH64"/>
    <property type="match status" value="1"/>
</dbReference>
<evidence type="ECO:0000256" key="1">
    <source>
        <dbReference type="SAM" id="MobiDB-lite"/>
    </source>
</evidence>
<protein>
    <submittedName>
        <fullName evidence="3">Glucanase B</fullName>
    </submittedName>
</protein>
<reference evidence="3 4" key="1">
    <citation type="submission" date="2014-02" db="EMBL/GenBank/DDBJ databases">
        <title>The genome sequence of Colletotrichum fioriniae PJ7.</title>
        <authorList>
            <person name="Baroncelli R."/>
            <person name="Thon M.R."/>
        </authorList>
    </citation>
    <scope>NUCLEOTIDE SEQUENCE [LARGE SCALE GENOMIC DNA]</scope>
    <source>
        <strain evidence="3 4">PJ7</strain>
    </source>
</reference>
<comment type="caution">
    <text evidence="3">The sequence shown here is derived from an EMBL/GenBank/DDBJ whole genome shotgun (WGS) entry which is preliminary data.</text>
</comment>
<dbReference type="InterPro" id="IPR042517">
    <property type="entry name" value="Glyco_hydro_64_N_2"/>
</dbReference>
<dbReference type="Pfam" id="PF16483">
    <property type="entry name" value="Glyco_hydro_64"/>
    <property type="match status" value="1"/>
</dbReference>
<accession>A0A010SMY7</accession>
<name>A0A010SMY7_9PEZI</name>
<proteinExistence type="predicted"/>
<dbReference type="InterPro" id="IPR032477">
    <property type="entry name" value="Glyco_hydro_64"/>
</dbReference>
<dbReference type="InterPro" id="IPR037176">
    <property type="entry name" value="Osmotin/thaumatin-like_sf"/>
</dbReference>
<dbReference type="Proteomes" id="UP000020467">
    <property type="component" value="Unassembled WGS sequence"/>
</dbReference>
<feature type="domain" description="GH64" evidence="2">
    <location>
        <begin position="3"/>
        <end position="377"/>
    </location>
</feature>
<dbReference type="EMBL" id="JARH01000015">
    <property type="protein sequence ID" value="EXF86288.1"/>
    <property type="molecule type" value="Genomic_DNA"/>
</dbReference>
<dbReference type="eggNOG" id="ENOG502R3TN">
    <property type="taxonomic scope" value="Eukaryota"/>
</dbReference>
<organism evidence="3 4">
    <name type="scientific">Colletotrichum fioriniae PJ7</name>
    <dbReference type="NCBI Taxonomy" id="1445577"/>
    <lineage>
        <taxon>Eukaryota</taxon>
        <taxon>Fungi</taxon>
        <taxon>Dikarya</taxon>
        <taxon>Ascomycota</taxon>
        <taxon>Pezizomycotina</taxon>
        <taxon>Sordariomycetes</taxon>
        <taxon>Hypocreomycetidae</taxon>
        <taxon>Glomerellales</taxon>
        <taxon>Glomerellaceae</taxon>
        <taxon>Colletotrichum</taxon>
        <taxon>Colletotrichum acutatum species complex</taxon>
    </lineage>
</organism>
<dbReference type="HOGENOM" id="CLU_032886_2_0_1"/>
<feature type="compositionally biased region" description="Low complexity" evidence="1">
    <location>
        <begin position="381"/>
        <end position="392"/>
    </location>
</feature>